<reference evidence="2 3" key="1">
    <citation type="submission" date="2018-11" db="EMBL/GenBank/DDBJ databases">
        <authorList>
            <person name="Li F."/>
        </authorList>
    </citation>
    <scope>NUCLEOTIDE SEQUENCE [LARGE SCALE GENOMIC DNA]</scope>
    <source>
        <strain evidence="2 3">Gsoil 097</strain>
    </source>
</reference>
<dbReference type="PANTHER" id="PTHR46696">
    <property type="entry name" value="P450, PUTATIVE (EUROFUNG)-RELATED"/>
    <property type="match status" value="1"/>
</dbReference>
<dbReference type="PANTHER" id="PTHR46696:SF6">
    <property type="entry name" value="P450, PUTATIVE (EUROFUNG)-RELATED"/>
    <property type="match status" value="1"/>
</dbReference>
<dbReference type="Gene3D" id="1.10.630.10">
    <property type="entry name" value="Cytochrome P450"/>
    <property type="match status" value="1"/>
</dbReference>
<keyword evidence="3" id="KW-1185">Reference proteome</keyword>
<evidence type="ECO:0000313" key="3">
    <source>
        <dbReference type="Proteomes" id="UP000267128"/>
    </source>
</evidence>
<dbReference type="GO" id="GO:0016705">
    <property type="term" value="F:oxidoreductase activity, acting on paired donors, with incorporation or reduction of molecular oxygen"/>
    <property type="evidence" value="ECO:0007669"/>
    <property type="project" value="InterPro"/>
</dbReference>
<dbReference type="PRINTS" id="PR00359">
    <property type="entry name" value="BP450"/>
</dbReference>
<name>A0A3N0CHG2_9ACTN</name>
<dbReference type="AlphaFoldDB" id="A0A3N0CHG2"/>
<dbReference type="GO" id="GO:0004497">
    <property type="term" value="F:monooxygenase activity"/>
    <property type="evidence" value="ECO:0007669"/>
    <property type="project" value="InterPro"/>
</dbReference>
<dbReference type="InterPro" id="IPR001128">
    <property type="entry name" value="Cyt_P450"/>
</dbReference>
<dbReference type="Pfam" id="PF00067">
    <property type="entry name" value="p450"/>
    <property type="match status" value="1"/>
</dbReference>
<protein>
    <submittedName>
        <fullName evidence="2">Cytochrome P450</fullName>
    </submittedName>
</protein>
<dbReference type="PRINTS" id="PR00385">
    <property type="entry name" value="P450"/>
</dbReference>
<organism evidence="2 3">
    <name type="scientific">Nocardioides marmoriginsengisoli</name>
    <dbReference type="NCBI Taxonomy" id="661483"/>
    <lineage>
        <taxon>Bacteria</taxon>
        <taxon>Bacillati</taxon>
        <taxon>Actinomycetota</taxon>
        <taxon>Actinomycetes</taxon>
        <taxon>Propionibacteriales</taxon>
        <taxon>Nocardioidaceae</taxon>
        <taxon>Nocardioides</taxon>
    </lineage>
</organism>
<dbReference type="InterPro" id="IPR036396">
    <property type="entry name" value="Cyt_P450_sf"/>
</dbReference>
<evidence type="ECO:0000313" key="2">
    <source>
        <dbReference type="EMBL" id="RNL62894.1"/>
    </source>
</evidence>
<proteinExistence type="inferred from homology"/>
<comment type="similarity">
    <text evidence="1">Belongs to the cytochrome P450 family.</text>
</comment>
<accession>A0A3N0CHG2</accession>
<sequence length="403" mass="45077">MADSFFNPGFFDDVVAPAMRGAAPQQAYVDFAERCPVAHNPDGSVTITRFDDVRFLNQSRDVLGNGADGAKLGSQGARIPLDLDGDEHLLWRRRLNPLFTAQKMAPLEDRVRARSIELLDHFAARGEADVYAEWCAPLPAAMFLSILGLPQEDLGQFVEFVDMQLHPNADLTMEENLARMGEGAAKCREYLDGVLDDRMKAAPSDDILSWLVNYRDADGTAIQREELHSILYLFILAGLDTTSLMLGNSLAYLAQHPDQRRKLVENPEMWPRAIEELLRFDSSVPLAVRTPIADITLPSGTTIKSGTLVNVSWAAANLDPEVFVDPLTVDFDRHPNAHIAFASGFHRCLGSHLARLELRIALEEFHRRIPDYELAPDAELVFSHFPRGPRDLHLTWNVLEETK</sequence>
<gene>
    <name evidence="2" type="ORF">EFK50_14275</name>
</gene>
<dbReference type="RefSeq" id="WP_123228186.1">
    <property type="nucleotide sequence ID" value="NZ_RJSE01000007.1"/>
</dbReference>
<dbReference type="SUPFAM" id="SSF48264">
    <property type="entry name" value="Cytochrome P450"/>
    <property type="match status" value="1"/>
</dbReference>
<comment type="caution">
    <text evidence="2">The sequence shown here is derived from an EMBL/GenBank/DDBJ whole genome shotgun (WGS) entry which is preliminary data.</text>
</comment>
<evidence type="ECO:0000256" key="1">
    <source>
        <dbReference type="ARBA" id="ARBA00010617"/>
    </source>
</evidence>
<dbReference type="OrthoDB" id="502624at2"/>
<dbReference type="GO" id="GO:0005506">
    <property type="term" value="F:iron ion binding"/>
    <property type="evidence" value="ECO:0007669"/>
    <property type="project" value="InterPro"/>
</dbReference>
<dbReference type="GO" id="GO:0020037">
    <property type="term" value="F:heme binding"/>
    <property type="evidence" value="ECO:0007669"/>
    <property type="project" value="InterPro"/>
</dbReference>
<dbReference type="InterPro" id="IPR002397">
    <property type="entry name" value="Cyt_P450_B"/>
</dbReference>
<dbReference type="EMBL" id="RJSE01000007">
    <property type="protein sequence ID" value="RNL62894.1"/>
    <property type="molecule type" value="Genomic_DNA"/>
</dbReference>
<dbReference type="Proteomes" id="UP000267128">
    <property type="component" value="Unassembled WGS sequence"/>
</dbReference>